<name>A0AAW0ZT70_9HYME</name>
<evidence type="ECO:0000256" key="1">
    <source>
        <dbReference type="SAM" id="MobiDB-lite"/>
    </source>
</evidence>
<keyword evidence="3" id="KW-1185">Reference proteome</keyword>
<reference evidence="2 3" key="1">
    <citation type="submission" date="2024-05" db="EMBL/GenBank/DDBJ databases">
        <title>The nuclear and mitochondrial genome assemblies of Tetragonisca angustula (Apidae: Meliponini), a tiny yet remarkable pollinator in the Neotropics.</title>
        <authorList>
            <person name="Ferrari R."/>
            <person name="Ricardo P.C."/>
            <person name="Dias F.C."/>
            <person name="Araujo N.S."/>
            <person name="Soares D.O."/>
            <person name="Zhou Q.-S."/>
            <person name="Zhu C.-D."/>
            <person name="Coutinho L."/>
            <person name="Airas M.C."/>
            <person name="Batista T.M."/>
        </authorList>
    </citation>
    <scope>NUCLEOTIDE SEQUENCE [LARGE SCALE GENOMIC DNA]</scope>
    <source>
        <strain evidence="2">ASF017062</strain>
        <tissue evidence="2">Abdomen</tissue>
    </source>
</reference>
<dbReference type="EMBL" id="JAWNGG020000137">
    <property type="protein sequence ID" value="KAK9299906.1"/>
    <property type="molecule type" value="Genomic_DNA"/>
</dbReference>
<feature type="compositionally biased region" description="Polar residues" evidence="1">
    <location>
        <begin position="8"/>
        <end position="23"/>
    </location>
</feature>
<feature type="region of interest" description="Disordered" evidence="1">
    <location>
        <begin position="1"/>
        <end position="28"/>
    </location>
</feature>
<accession>A0AAW0ZT70</accession>
<sequence length="130" mass="14799">MQSKDPEISQGSSKRGTNSTSCLRDTEELSRNFQPKETSLNYFYRRKQGLPRISSHDGGCSSAVQLSILGWRVLRIANSISAILFMTKIFQQDGCNELRVVQRCISLAFRKFLNDSISILLNVTLYKELF</sequence>
<proteinExistence type="predicted"/>
<comment type="caution">
    <text evidence="2">The sequence shown here is derived from an EMBL/GenBank/DDBJ whole genome shotgun (WGS) entry which is preliminary data.</text>
</comment>
<evidence type="ECO:0000313" key="2">
    <source>
        <dbReference type="EMBL" id="KAK9299906.1"/>
    </source>
</evidence>
<organism evidence="2 3">
    <name type="scientific">Tetragonisca angustula</name>
    <dbReference type="NCBI Taxonomy" id="166442"/>
    <lineage>
        <taxon>Eukaryota</taxon>
        <taxon>Metazoa</taxon>
        <taxon>Ecdysozoa</taxon>
        <taxon>Arthropoda</taxon>
        <taxon>Hexapoda</taxon>
        <taxon>Insecta</taxon>
        <taxon>Pterygota</taxon>
        <taxon>Neoptera</taxon>
        <taxon>Endopterygota</taxon>
        <taxon>Hymenoptera</taxon>
        <taxon>Apocrita</taxon>
        <taxon>Aculeata</taxon>
        <taxon>Apoidea</taxon>
        <taxon>Anthophila</taxon>
        <taxon>Apidae</taxon>
        <taxon>Tetragonisca</taxon>
    </lineage>
</organism>
<evidence type="ECO:0000313" key="3">
    <source>
        <dbReference type="Proteomes" id="UP001432146"/>
    </source>
</evidence>
<protein>
    <submittedName>
        <fullName evidence="2">Uncharacterized protein</fullName>
    </submittedName>
</protein>
<gene>
    <name evidence="2" type="ORF">QLX08_007210</name>
</gene>
<dbReference type="Proteomes" id="UP001432146">
    <property type="component" value="Unassembled WGS sequence"/>
</dbReference>
<dbReference type="AlphaFoldDB" id="A0AAW0ZT70"/>